<reference evidence="8 9" key="1">
    <citation type="submission" date="2024-03" db="EMBL/GenBank/DDBJ databases">
        <title>The Acrasis kona genome and developmental transcriptomes reveal deep origins of eukaryotic multicellular pathways.</title>
        <authorList>
            <person name="Sheikh S."/>
            <person name="Fu C.-J."/>
            <person name="Brown M.W."/>
            <person name="Baldauf S.L."/>
        </authorList>
    </citation>
    <scope>NUCLEOTIDE SEQUENCE [LARGE SCALE GENOMIC DNA]</scope>
    <source>
        <strain evidence="8 9">ATCC MYA-3509</strain>
    </source>
</reference>
<organism evidence="8 9">
    <name type="scientific">Acrasis kona</name>
    <dbReference type="NCBI Taxonomy" id="1008807"/>
    <lineage>
        <taxon>Eukaryota</taxon>
        <taxon>Discoba</taxon>
        <taxon>Heterolobosea</taxon>
        <taxon>Tetramitia</taxon>
        <taxon>Eutetramitia</taxon>
        <taxon>Acrasidae</taxon>
        <taxon>Acrasis</taxon>
    </lineage>
</organism>
<evidence type="ECO:0000256" key="6">
    <source>
        <dbReference type="SAM" id="MobiDB-lite"/>
    </source>
</evidence>
<comment type="caution">
    <text evidence="8">The sequence shown here is derived from an EMBL/GenBank/DDBJ whole genome shotgun (WGS) entry which is preliminary data.</text>
</comment>
<feature type="transmembrane region" description="Helical" evidence="7">
    <location>
        <begin position="32"/>
        <end position="58"/>
    </location>
</feature>
<feature type="transmembrane region" description="Helical" evidence="7">
    <location>
        <begin position="197"/>
        <end position="219"/>
    </location>
</feature>
<evidence type="ECO:0000256" key="5">
    <source>
        <dbReference type="ARBA" id="ARBA00023136"/>
    </source>
</evidence>
<feature type="region of interest" description="Disordered" evidence="6">
    <location>
        <begin position="1"/>
        <end position="22"/>
    </location>
</feature>
<feature type="transmembrane region" description="Helical" evidence="7">
    <location>
        <begin position="293"/>
        <end position="314"/>
    </location>
</feature>
<evidence type="ECO:0000256" key="1">
    <source>
        <dbReference type="ARBA" id="ARBA00004141"/>
    </source>
</evidence>
<feature type="transmembrane region" description="Helical" evidence="7">
    <location>
        <begin position="98"/>
        <end position="124"/>
    </location>
</feature>
<name>A0AAW2ZA69_9EUKA</name>
<feature type="compositionally biased region" description="Basic and acidic residues" evidence="6">
    <location>
        <begin position="1"/>
        <end position="13"/>
    </location>
</feature>
<dbReference type="InterPro" id="IPR001958">
    <property type="entry name" value="Tet-R_TetA/multi-R_MdtG-like"/>
</dbReference>
<feature type="transmembrane region" description="Helical" evidence="7">
    <location>
        <begin position="155"/>
        <end position="177"/>
    </location>
</feature>
<dbReference type="AlphaFoldDB" id="A0AAW2ZA69"/>
<dbReference type="Pfam" id="PF07690">
    <property type="entry name" value="MFS_1"/>
    <property type="match status" value="1"/>
</dbReference>
<dbReference type="PANTHER" id="PTHR23504">
    <property type="entry name" value="MAJOR FACILITATOR SUPERFAMILY DOMAIN-CONTAINING PROTEIN 10"/>
    <property type="match status" value="1"/>
</dbReference>
<dbReference type="EMBL" id="JAOPGA020001159">
    <property type="protein sequence ID" value="KAL0485714.1"/>
    <property type="molecule type" value="Genomic_DNA"/>
</dbReference>
<accession>A0AAW2ZA69</accession>
<dbReference type="GO" id="GO:0022857">
    <property type="term" value="F:transmembrane transporter activity"/>
    <property type="evidence" value="ECO:0007669"/>
    <property type="project" value="InterPro"/>
</dbReference>
<evidence type="ECO:0000256" key="4">
    <source>
        <dbReference type="ARBA" id="ARBA00022989"/>
    </source>
</evidence>
<keyword evidence="9" id="KW-1185">Reference proteome</keyword>
<dbReference type="InterPro" id="IPR011701">
    <property type="entry name" value="MFS"/>
</dbReference>
<keyword evidence="3 7" id="KW-0812">Transmembrane</keyword>
<dbReference type="Proteomes" id="UP001431209">
    <property type="component" value="Unassembled WGS sequence"/>
</dbReference>
<dbReference type="Gene3D" id="1.20.1250.20">
    <property type="entry name" value="MFS general substrate transporter like domains"/>
    <property type="match status" value="1"/>
</dbReference>
<dbReference type="PANTHER" id="PTHR23504:SF15">
    <property type="entry name" value="MAJOR FACILITATOR SUPERFAMILY (MFS) PROFILE DOMAIN-CONTAINING PROTEIN"/>
    <property type="match status" value="1"/>
</dbReference>
<gene>
    <name evidence="8" type="ORF">AKO1_003296</name>
</gene>
<evidence type="ECO:0000313" key="8">
    <source>
        <dbReference type="EMBL" id="KAL0485714.1"/>
    </source>
</evidence>
<keyword evidence="2" id="KW-0813">Transport</keyword>
<evidence type="ECO:0000256" key="3">
    <source>
        <dbReference type="ARBA" id="ARBA00022692"/>
    </source>
</evidence>
<evidence type="ECO:0000256" key="7">
    <source>
        <dbReference type="SAM" id="Phobius"/>
    </source>
</evidence>
<protein>
    <submittedName>
        <fullName evidence="8">Zinc-induced facilitator ZIF1</fullName>
    </submittedName>
</protein>
<keyword evidence="4 7" id="KW-1133">Transmembrane helix</keyword>
<feature type="transmembrane region" description="Helical" evidence="7">
    <location>
        <begin position="334"/>
        <end position="355"/>
    </location>
</feature>
<feature type="transmembrane region" description="Helical" evidence="7">
    <location>
        <begin position="70"/>
        <end position="92"/>
    </location>
</feature>
<feature type="transmembrane region" description="Helical" evidence="7">
    <location>
        <begin position="367"/>
        <end position="385"/>
    </location>
</feature>
<keyword evidence="5 7" id="KW-0472">Membrane</keyword>
<evidence type="ECO:0000313" key="9">
    <source>
        <dbReference type="Proteomes" id="UP001431209"/>
    </source>
</evidence>
<dbReference type="InterPro" id="IPR036259">
    <property type="entry name" value="MFS_trans_sf"/>
</dbReference>
<evidence type="ECO:0000256" key="2">
    <source>
        <dbReference type="ARBA" id="ARBA00022448"/>
    </source>
</evidence>
<dbReference type="PRINTS" id="PR01035">
    <property type="entry name" value="TCRTETA"/>
</dbReference>
<feature type="transmembrane region" description="Helical" evidence="7">
    <location>
        <begin position="391"/>
        <end position="407"/>
    </location>
</feature>
<comment type="subcellular location">
    <subcellularLocation>
        <location evidence="1">Membrane</location>
        <topology evidence="1">Multi-pass membrane protein</topology>
    </subcellularLocation>
</comment>
<dbReference type="SUPFAM" id="SSF103473">
    <property type="entry name" value="MFS general substrate transporter"/>
    <property type="match status" value="1"/>
</dbReference>
<dbReference type="GO" id="GO:0016020">
    <property type="term" value="C:membrane"/>
    <property type="evidence" value="ECO:0007669"/>
    <property type="project" value="UniProtKB-SubCell"/>
</dbReference>
<sequence>MISHEEVRDKQSSEDVSSSKPLVKTPLPKGEMIAMGFLFFTEGYNFTFIFSFIGYLVVDFGMAEDERSAGYYAGIVAASYSLCQFMSSFLYGYISDKYIILVGTAGALVAILFFGFSTNFWWALVSRSACGMLNANIATVKSYIGVITDETNQTLAFSIINITWGVGAIIGPALGGLLAQPATKYNIDSTFLRTFPYLLPCVCCAVVMLCGFVCGCFLLKDRKSEQIEDVVPETEIGLEEIITPNTDLPSSYPKTPTSSASANIPTDLGLVTHKTSFQLMLEGLRHNFLNKEFVTTVYCYFFVVGLDVMFEELFPLWSMLSTRNKGLGFQTNQIGMVQAMIGVLACILQLTYPFVADRIGHLNCLRFGSVFVLIMMATPQIAVAAKIGGDWLLWIVLFIYAGIRSMYQTWKSWSCYWCSAFVWLYFEDCFAVSCWASHCMGQRK</sequence>
<proteinExistence type="predicted"/>